<dbReference type="Gene3D" id="3.40.50.1820">
    <property type="entry name" value="alpha/beta hydrolase"/>
    <property type="match status" value="1"/>
</dbReference>
<reference evidence="1 2" key="1">
    <citation type="journal article" date="2015" name="Genome Announc.">
        <title>Genome Assemblies of Three Soil-Associated Devosia species: D. insulae, D. limi, and D. soli.</title>
        <authorList>
            <person name="Hassan Y.I."/>
            <person name="Lepp D."/>
            <person name="Zhou T."/>
        </authorList>
    </citation>
    <scope>NUCLEOTIDE SEQUENCE [LARGE SCALE GENOMIC DNA]</scope>
    <source>
        <strain evidence="1 2">DS-56</strain>
    </source>
</reference>
<dbReference type="PANTHER" id="PTHR48098">
    <property type="entry name" value="ENTEROCHELIN ESTERASE-RELATED"/>
    <property type="match status" value="1"/>
</dbReference>
<dbReference type="SUPFAM" id="SSF53474">
    <property type="entry name" value="alpha/beta-Hydrolases"/>
    <property type="match status" value="1"/>
</dbReference>
<sequence>MVFANSAALAAGIVEFGLKAESPTLGRPIPYAVYTPFPAPAEGERWPVVYLLHGLTGADGDWFTWGNLGPILDRALADGRIPPLMVVAPGAGDSWYVDNPDPEGFGLVDTAFATDLVKAIDARYPTARCRVGRAIGGVSMGGVGAVLQAINHPDTYGAVMSFAGALHKPLEKNDQRSGWIPGLYHNVFGTPFDRARFNAANAFTLMPKLRRAADKPAFYFAIGDADFPDLILASAEYHNGLTQLGIDTTLRVTRGRHYWDTWQQQIVPALEWLAPKLDANCGR</sequence>
<dbReference type="PANTHER" id="PTHR48098:SF1">
    <property type="entry name" value="DIACYLGLYCEROL ACYLTRANSFERASE_MYCOLYLTRANSFERASE AG85A"/>
    <property type="match status" value="1"/>
</dbReference>
<proteinExistence type="predicted"/>
<dbReference type="InterPro" id="IPR050583">
    <property type="entry name" value="Mycobacterial_A85_antigen"/>
</dbReference>
<dbReference type="InterPro" id="IPR000801">
    <property type="entry name" value="Esterase-like"/>
</dbReference>
<keyword evidence="2" id="KW-1185">Reference proteome</keyword>
<dbReference type="InterPro" id="IPR029058">
    <property type="entry name" value="AB_hydrolase_fold"/>
</dbReference>
<organism evidence="1 2">
    <name type="scientific">Devosia insulae DS-56</name>
    <dbReference type="NCBI Taxonomy" id="1116389"/>
    <lineage>
        <taxon>Bacteria</taxon>
        <taxon>Pseudomonadati</taxon>
        <taxon>Pseudomonadota</taxon>
        <taxon>Alphaproteobacteria</taxon>
        <taxon>Hyphomicrobiales</taxon>
        <taxon>Devosiaceae</taxon>
        <taxon>Devosia</taxon>
    </lineage>
</organism>
<protein>
    <recommendedName>
        <fullName evidence="3">Esterase</fullName>
    </recommendedName>
</protein>
<name>A0A1E5XSW0_9HYPH</name>
<dbReference type="Proteomes" id="UP000095463">
    <property type="component" value="Unassembled WGS sequence"/>
</dbReference>
<evidence type="ECO:0000313" key="2">
    <source>
        <dbReference type="Proteomes" id="UP000095463"/>
    </source>
</evidence>
<evidence type="ECO:0000313" key="1">
    <source>
        <dbReference type="EMBL" id="OEO31679.1"/>
    </source>
</evidence>
<accession>A0A1E5XSW0</accession>
<gene>
    <name evidence="1" type="ORF">VW23_015065</name>
</gene>
<comment type="caution">
    <text evidence="1">The sequence shown here is derived from an EMBL/GenBank/DDBJ whole genome shotgun (WGS) entry which is preliminary data.</text>
</comment>
<dbReference type="Pfam" id="PF00756">
    <property type="entry name" value="Esterase"/>
    <property type="match status" value="1"/>
</dbReference>
<dbReference type="GO" id="GO:0016747">
    <property type="term" value="F:acyltransferase activity, transferring groups other than amino-acyl groups"/>
    <property type="evidence" value="ECO:0007669"/>
    <property type="project" value="TreeGrafter"/>
</dbReference>
<dbReference type="AlphaFoldDB" id="A0A1E5XSW0"/>
<dbReference type="EMBL" id="LAJE02000149">
    <property type="protein sequence ID" value="OEO31679.1"/>
    <property type="molecule type" value="Genomic_DNA"/>
</dbReference>
<evidence type="ECO:0008006" key="3">
    <source>
        <dbReference type="Google" id="ProtNLM"/>
    </source>
</evidence>